<keyword evidence="2" id="KW-0808">Transferase</keyword>
<dbReference type="Proteomes" id="UP000556201">
    <property type="component" value="Unassembled WGS sequence"/>
</dbReference>
<keyword evidence="1 6" id="KW-0489">Methyltransferase</keyword>
<dbReference type="InterPro" id="IPR002941">
    <property type="entry name" value="DNA_methylase_N4/N6"/>
</dbReference>
<sequence>METYAILMDGEEAGVAFADPPYNVPIAGHVSGLGQTKHREFAMGVGEMTSEEFTTFLARALIQMIRASRRGAVHFQCIDWRHAKEMISAGEAVYSELKNICVWTKTNGGMGSLYRSAHELVFVWKVGNAPHINNVELGKNGRYRTNVWSYPGANSFSATRDEDLASHPTVKPVTMVMDAILDCSHRGDIVLDAFAGSGTTLVAAHRTGRRGYGVEIDPIYCDLIVRRLPWRPNLNRS</sequence>
<dbReference type="RefSeq" id="WP_221415056.1">
    <property type="nucleotide sequence ID" value="NZ_JACHLJ010000002.1"/>
</dbReference>
<reference evidence="6 7" key="1">
    <citation type="submission" date="2020-08" db="EMBL/GenBank/DDBJ databases">
        <title>Functional genomics of gut bacteria from endangered species of beetles.</title>
        <authorList>
            <person name="Carlos-Shanley C."/>
        </authorList>
    </citation>
    <scope>NUCLEOTIDE SEQUENCE [LARGE SCALE GENOMIC DNA]</scope>
    <source>
        <strain evidence="6 7">S00192</strain>
    </source>
</reference>
<evidence type="ECO:0000313" key="7">
    <source>
        <dbReference type="Proteomes" id="UP000556201"/>
    </source>
</evidence>
<dbReference type="GO" id="GO:0009007">
    <property type="term" value="F:site-specific DNA-methyltransferase (adenine-specific) activity"/>
    <property type="evidence" value="ECO:0007669"/>
    <property type="project" value="UniProtKB-EC"/>
</dbReference>
<dbReference type="EC" id="2.1.1.-" evidence="4"/>
<gene>
    <name evidence="6" type="ORF">HNP47_001706</name>
</gene>
<dbReference type="InterPro" id="IPR029063">
    <property type="entry name" value="SAM-dependent_MTases_sf"/>
</dbReference>
<comment type="catalytic activity">
    <reaction evidence="3">
        <text>a 2'-deoxyadenosine in DNA + S-adenosyl-L-methionine = an N(6)-methyl-2'-deoxyadenosine in DNA + S-adenosyl-L-homocysteine + H(+)</text>
        <dbReference type="Rhea" id="RHEA:15197"/>
        <dbReference type="Rhea" id="RHEA-COMP:12418"/>
        <dbReference type="Rhea" id="RHEA-COMP:12419"/>
        <dbReference type="ChEBI" id="CHEBI:15378"/>
        <dbReference type="ChEBI" id="CHEBI:57856"/>
        <dbReference type="ChEBI" id="CHEBI:59789"/>
        <dbReference type="ChEBI" id="CHEBI:90615"/>
        <dbReference type="ChEBI" id="CHEBI:90616"/>
        <dbReference type="EC" id="2.1.1.72"/>
    </reaction>
</comment>
<dbReference type="SUPFAM" id="SSF53335">
    <property type="entry name" value="S-adenosyl-L-methionine-dependent methyltransferases"/>
    <property type="match status" value="1"/>
</dbReference>
<accession>A0A7W9L5T0</accession>
<organism evidence="6 7">
    <name type="scientific">Brevundimonas vesicularis</name>
    <name type="common">Pseudomonas vesicularis</name>
    <dbReference type="NCBI Taxonomy" id="41276"/>
    <lineage>
        <taxon>Bacteria</taxon>
        <taxon>Pseudomonadati</taxon>
        <taxon>Pseudomonadota</taxon>
        <taxon>Alphaproteobacteria</taxon>
        <taxon>Caulobacterales</taxon>
        <taxon>Caulobacteraceae</taxon>
        <taxon>Brevundimonas</taxon>
    </lineage>
</organism>
<dbReference type="InterPro" id="IPR001091">
    <property type="entry name" value="RM_Methyltransferase"/>
</dbReference>
<dbReference type="AlphaFoldDB" id="A0A7W9L5T0"/>
<evidence type="ECO:0000259" key="5">
    <source>
        <dbReference type="Pfam" id="PF01555"/>
    </source>
</evidence>
<comment type="similarity">
    <text evidence="4">Belongs to the N(4)/N(6)-methyltransferase family.</text>
</comment>
<evidence type="ECO:0000256" key="2">
    <source>
        <dbReference type="ARBA" id="ARBA00022679"/>
    </source>
</evidence>
<protein>
    <recommendedName>
        <fullName evidence="4">Methyltransferase</fullName>
        <ecNumber evidence="4">2.1.1.-</ecNumber>
    </recommendedName>
</protein>
<dbReference type="EMBL" id="JACHLJ010000002">
    <property type="protein sequence ID" value="MBB5771702.1"/>
    <property type="molecule type" value="Genomic_DNA"/>
</dbReference>
<dbReference type="GO" id="GO:0003677">
    <property type="term" value="F:DNA binding"/>
    <property type="evidence" value="ECO:0007669"/>
    <property type="project" value="InterPro"/>
</dbReference>
<feature type="domain" description="DNA methylase N-4/N-6" evidence="5">
    <location>
        <begin position="16"/>
        <end position="225"/>
    </location>
</feature>
<evidence type="ECO:0000256" key="3">
    <source>
        <dbReference type="ARBA" id="ARBA00047942"/>
    </source>
</evidence>
<dbReference type="Pfam" id="PF01555">
    <property type="entry name" value="N6_N4_Mtase"/>
    <property type="match status" value="1"/>
</dbReference>
<dbReference type="GO" id="GO:0032259">
    <property type="term" value="P:methylation"/>
    <property type="evidence" value="ECO:0007669"/>
    <property type="project" value="UniProtKB-KW"/>
</dbReference>
<name>A0A7W9L5T0_BREVE</name>
<dbReference type="PRINTS" id="PR00508">
    <property type="entry name" value="S21N4MTFRASE"/>
</dbReference>
<dbReference type="GO" id="GO:0008170">
    <property type="term" value="F:N-methyltransferase activity"/>
    <property type="evidence" value="ECO:0007669"/>
    <property type="project" value="InterPro"/>
</dbReference>
<evidence type="ECO:0000313" key="6">
    <source>
        <dbReference type="EMBL" id="MBB5771702.1"/>
    </source>
</evidence>
<proteinExistence type="inferred from homology"/>
<evidence type="ECO:0000256" key="1">
    <source>
        <dbReference type="ARBA" id="ARBA00022603"/>
    </source>
</evidence>
<comment type="caution">
    <text evidence="6">The sequence shown here is derived from an EMBL/GenBank/DDBJ whole genome shotgun (WGS) entry which is preliminary data.</text>
</comment>
<dbReference type="Gene3D" id="3.40.50.150">
    <property type="entry name" value="Vaccinia Virus protein VP39"/>
    <property type="match status" value="1"/>
</dbReference>
<evidence type="ECO:0000256" key="4">
    <source>
        <dbReference type="RuleBase" id="RU362026"/>
    </source>
</evidence>